<keyword evidence="2 4" id="KW-0863">Zinc-finger</keyword>
<dbReference type="PROSITE" id="PS50016">
    <property type="entry name" value="ZF_PHD_2"/>
    <property type="match status" value="1"/>
</dbReference>
<evidence type="ECO:0000256" key="5">
    <source>
        <dbReference type="SAM" id="MobiDB-lite"/>
    </source>
</evidence>
<dbReference type="InterPro" id="IPR001965">
    <property type="entry name" value="Znf_PHD"/>
</dbReference>
<dbReference type="Proteomes" id="UP001152799">
    <property type="component" value="Chromosome 8"/>
</dbReference>
<keyword evidence="3" id="KW-0862">Zinc</keyword>
<organism evidence="7 8">
    <name type="scientific">Ceutorhynchus assimilis</name>
    <name type="common">cabbage seed weevil</name>
    <dbReference type="NCBI Taxonomy" id="467358"/>
    <lineage>
        <taxon>Eukaryota</taxon>
        <taxon>Metazoa</taxon>
        <taxon>Ecdysozoa</taxon>
        <taxon>Arthropoda</taxon>
        <taxon>Hexapoda</taxon>
        <taxon>Insecta</taxon>
        <taxon>Pterygota</taxon>
        <taxon>Neoptera</taxon>
        <taxon>Endopterygota</taxon>
        <taxon>Coleoptera</taxon>
        <taxon>Polyphaga</taxon>
        <taxon>Cucujiformia</taxon>
        <taxon>Curculionidae</taxon>
        <taxon>Ceutorhynchinae</taxon>
        <taxon>Ceutorhynchus</taxon>
    </lineage>
</organism>
<dbReference type="GO" id="GO:0008270">
    <property type="term" value="F:zinc ion binding"/>
    <property type="evidence" value="ECO:0007669"/>
    <property type="project" value="UniProtKB-KW"/>
</dbReference>
<evidence type="ECO:0000256" key="1">
    <source>
        <dbReference type="ARBA" id="ARBA00022723"/>
    </source>
</evidence>
<evidence type="ECO:0000256" key="4">
    <source>
        <dbReference type="PROSITE-ProRule" id="PRU00146"/>
    </source>
</evidence>
<dbReference type="SUPFAM" id="SSF57903">
    <property type="entry name" value="FYVE/PHD zinc finger"/>
    <property type="match status" value="1"/>
</dbReference>
<proteinExistence type="predicted"/>
<protein>
    <recommendedName>
        <fullName evidence="6">PHD-type domain-containing protein</fullName>
    </recommendedName>
</protein>
<evidence type="ECO:0000256" key="2">
    <source>
        <dbReference type="ARBA" id="ARBA00022771"/>
    </source>
</evidence>
<dbReference type="AlphaFoldDB" id="A0A9N9MWG0"/>
<keyword evidence="8" id="KW-1185">Reference proteome</keyword>
<dbReference type="InterPro" id="IPR013083">
    <property type="entry name" value="Znf_RING/FYVE/PHD"/>
</dbReference>
<evidence type="ECO:0000259" key="6">
    <source>
        <dbReference type="PROSITE" id="PS50016"/>
    </source>
</evidence>
<evidence type="ECO:0000313" key="8">
    <source>
        <dbReference type="Proteomes" id="UP001152799"/>
    </source>
</evidence>
<dbReference type="SMART" id="SM00249">
    <property type="entry name" value="PHD"/>
    <property type="match status" value="1"/>
</dbReference>
<feature type="region of interest" description="Disordered" evidence="5">
    <location>
        <begin position="17"/>
        <end position="70"/>
    </location>
</feature>
<keyword evidence="1" id="KW-0479">Metal-binding</keyword>
<sequence>MAKKYYTDIELEEILCRSDDSDEEYEAFPSNDELSEAENQEESQRNYMMEIDSSSSSEDEETPRPPQGRFDCDVSNEDEILEAEELQKVGTSSTSCNSSAQQKSLDKLVKDDFVIVKFEITSSKRNLYYVGQIIRAQRVTKDLFKGSEQKNQIASKANKYQPKKKTKKVLEKWYCHVCDEDEVANMRLCNMCLRYVHEDCVGLTVKDKESFFICPSCSD</sequence>
<dbReference type="CDD" id="cd15489">
    <property type="entry name" value="PHD_SF"/>
    <property type="match status" value="1"/>
</dbReference>
<accession>A0A9N9MWG0</accession>
<feature type="domain" description="PHD-type" evidence="6">
    <location>
        <begin position="172"/>
        <end position="219"/>
    </location>
</feature>
<evidence type="ECO:0000313" key="7">
    <source>
        <dbReference type="EMBL" id="CAG9772060.1"/>
    </source>
</evidence>
<name>A0A9N9MWG0_9CUCU</name>
<dbReference type="InterPro" id="IPR019787">
    <property type="entry name" value="Znf_PHD-finger"/>
</dbReference>
<gene>
    <name evidence="7" type="ORF">CEUTPL_LOCUS12482</name>
</gene>
<dbReference type="InterPro" id="IPR011011">
    <property type="entry name" value="Znf_FYVE_PHD"/>
</dbReference>
<evidence type="ECO:0000256" key="3">
    <source>
        <dbReference type="ARBA" id="ARBA00022833"/>
    </source>
</evidence>
<dbReference type="EMBL" id="OU892284">
    <property type="protein sequence ID" value="CAG9772060.1"/>
    <property type="molecule type" value="Genomic_DNA"/>
</dbReference>
<dbReference type="Gene3D" id="3.30.40.10">
    <property type="entry name" value="Zinc/RING finger domain, C3HC4 (zinc finger)"/>
    <property type="match status" value="1"/>
</dbReference>
<reference evidence="7" key="1">
    <citation type="submission" date="2022-01" db="EMBL/GenBank/DDBJ databases">
        <authorList>
            <person name="King R."/>
        </authorList>
    </citation>
    <scope>NUCLEOTIDE SEQUENCE</scope>
</reference>
<dbReference type="OrthoDB" id="6781030at2759"/>